<dbReference type="AlphaFoldDB" id="A0A540KWJ2"/>
<keyword evidence="2" id="KW-1185">Reference proteome</keyword>
<sequence length="96" mass="10988">MLCELSVVENGLRKWVCVNRRRQGDDATPSLGVLEVGCGGGASSRLRTHAAKPFFRWRISENYFLLKITVNPSVDARSLTSQFWQRYTLFPHDFLL</sequence>
<proteinExistence type="predicted"/>
<protein>
    <submittedName>
        <fullName evidence="1">Uncharacterized protein</fullName>
    </submittedName>
</protein>
<accession>A0A540KWJ2</accession>
<evidence type="ECO:0000313" key="2">
    <source>
        <dbReference type="Proteomes" id="UP000315295"/>
    </source>
</evidence>
<name>A0A540KWJ2_MALBA</name>
<dbReference type="EMBL" id="VIEB01000902">
    <property type="protein sequence ID" value="TQD78540.1"/>
    <property type="molecule type" value="Genomic_DNA"/>
</dbReference>
<reference evidence="1 2" key="1">
    <citation type="journal article" date="2019" name="G3 (Bethesda)">
        <title>Sequencing of a Wild Apple (Malus baccata) Genome Unravels the Differences Between Cultivated and Wild Apple Species Regarding Disease Resistance and Cold Tolerance.</title>
        <authorList>
            <person name="Chen X."/>
        </authorList>
    </citation>
    <scope>NUCLEOTIDE SEQUENCE [LARGE SCALE GENOMIC DNA]</scope>
    <source>
        <strain evidence="2">cv. Shandingzi</strain>
        <tissue evidence="1">Leaves</tissue>
    </source>
</reference>
<evidence type="ECO:0000313" key="1">
    <source>
        <dbReference type="EMBL" id="TQD78540.1"/>
    </source>
</evidence>
<comment type="caution">
    <text evidence="1">The sequence shown here is derived from an EMBL/GenBank/DDBJ whole genome shotgun (WGS) entry which is preliminary data.</text>
</comment>
<dbReference type="Proteomes" id="UP000315295">
    <property type="component" value="Unassembled WGS sequence"/>
</dbReference>
<organism evidence="1 2">
    <name type="scientific">Malus baccata</name>
    <name type="common">Siberian crab apple</name>
    <name type="synonym">Pyrus baccata</name>
    <dbReference type="NCBI Taxonomy" id="106549"/>
    <lineage>
        <taxon>Eukaryota</taxon>
        <taxon>Viridiplantae</taxon>
        <taxon>Streptophyta</taxon>
        <taxon>Embryophyta</taxon>
        <taxon>Tracheophyta</taxon>
        <taxon>Spermatophyta</taxon>
        <taxon>Magnoliopsida</taxon>
        <taxon>eudicotyledons</taxon>
        <taxon>Gunneridae</taxon>
        <taxon>Pentapetalae</taxon>
        <taxon>rosids</taxon>
        <taxon>fabids</taxon>
        <taxon>Rosales</taxon>
        <taxon>Rosaceae</taxon>
        <taxon>Amygdaloideae</taxon>
        <taxon>Maleae</taxon>
        <taxon>Malus</taxon>
    </lineage>
</organism>
<gene>
    <name evidence="1" type="ORF">C1H46_035901</name>
</gene>